<reference evidence="4 5" key="1">
    <citation type="submission" date="2016-08" db="EMBL/GenBank/DDBJ databases">
        <title>Hymenobacter coccineus sp. nov., Hymenobacter lapidarius sp. nov. and Hymenobacter glacialis sp. nov., isolated from Antarctic soil.</title>
        <authorList>
            <person name="Sedlacek I."/>
            <person name="Kralova S."/>
            <person name="Kyrova K."/>
            <person name="Maslanova I."/>
            <person name="Stankova E."/>
            <person name="Vrbovska V."/>
            <person name="Nemec M."/>
            <person name="Bartak M."/>
            <person name="Svec P."/>
            <person name="Busse H.-J."/>
            <person name="Pantucek R."/>
        </authorList>
    </citation>
    <scope>NUCLEOTIDE SEQUENCE [LARGE SCALE GENOMIC DNA]</scope>
    <source>
        <strain evidence="4 5">CCM 8643</strain>
    </source>
</reference>
<dbReference type="Proteomes" id="UP000176294">
    <property type="component" value="Unassembled WGS sequence"/>
</dbReference>
<feature type="region of interest" description="Disordered" evidence="2">
    <location>
        <begin position="78"/>
        <end position="119"/>
    </location>
</feature>
<name>A0A1G1SUE1_9BACT</name>
<feature type="domain" description="J" evidence="3">
    <location>
        <begin position="8"/>
        <end position="73"/>
    </location>
</feature>
<dbReference type="CDD" id="cd06257">
    <property type="entry name" value="DnaJ"/>
    <property type="match status" value="1"/>
</dbReference>
<sequence>MVPSVSQNHYQVLGVAPTAAAAEIKRAYRQLVVRYHPDKHGGDVRYEDQFKAVAVAYRVLGDPGRRATYDFQLTQASRRAEDVRRQQQHRPATQHVYGVPMPPPAPLRTRPPAAAASGTTSAFRASALASTAATGC</sequence>
<dbReference type="SUPFAM" id="SSF46565">
    <property type="entry name" value="Chaperone J-domain"/>
    <property type="match status" value="1"/>
</dbReference>
<dbReference type="GO" id="GO:0051787">
    <property type="term" value="F:misfolded protein binding"/>
    <property type="evidence" value="ECO:0007669"/>
    <property type="project" value="TreeGrafter"/>
</dbReference>
<dbReference type="PROSITE" id="PS50076">
    <property type="entry name" value="DNAJ_2"/>
    <property type="match status" value="1"/>
</dbReference>
<dbReference type="PANTHER" id="PTHR44360:SF1">
    <property type="entry name" value="DNAJ HOMOLOG SUBFAMILY B MEMBER 9"/>
    <property type="match status" value="1"/>
</dbReference>
<evidence type="ECO:0000256" key="1">
    <source>
        <dbReference type="ARBA" id="ARBA00023186"/>
    </source>
</evidence>
<evidence type="ECO:0000313" key="5">
    <source>
        <dbReference type="Proteomes" id="UP000176294"/>
    </source>
</evidence>
<evidence type="ECO:0000313" key="4">
    <source>
        <dbReference type="EMBL" id="OGX82244.1"/>
    </source>
</evidence>
<protein>
    <recommendedName>
        <fullName evidence="3">J domain-containing protein</fullName>
    </recommendedName>
</protein>
<dbReference type="AlphaFoldDB" id="A0A1G1SUE1"/>
<dbReference type="GO" id="GO:0051087">
    <property type="term" value="F:protein-folding chaperone binding"/>
    <property type="evidence" value="ECO:0007669"/>
    <property type="project" value="TreeGrafter"/>
</dbReference>
<dbReference type="InterPro" id="IPR001623">
    <property type="entry name" value="DnaJ_domain"/>
</dbReference>
<dbReference type="InterPro" id="IPR036869">
    <property type="entry name" value="J_dom_sf"/>
</dbReference>
<dbReference type="GO" id="GO:0036503">
    <property type="term" value="P:ERAD pathway"/>
    <property type="evidence" value="ECO:0007669"/>
    <property type="project" value="TreeGrafter"/>
</dbReference>
<dbReference type="PANTHER" id="PTHR44360">
    <property type="entry name" value="DNAJ HOMOLOG SUBFAMILY B MEMBER 9"/>
    <property type="match status" value="1"/>
</dbReference>
<gene>
    <name evidence="4" type="ORF">BEN47_18625</name>
</gene>
<evidence type="ECO:0000259" key="3">
    <source>
        <dbReference type="PROSITE" id="PS50076"/>
    </source>
</evidence>
<dbReference type="InterPro" id="IPR051948">
    <property type="entry name" value="Hsp70_co-chaperone_J-domain"/>
</dbReference>
<proteinExistence type="predicted"/>
<dbReference type="SMART" id="SM00271">
    <property type="entry name" value="DnaJ"/>
    <property type="match status" value="1"/>
</dbReference>
<keyword evidence="5" id="KW-1185">Reference proteome</keyword>
<dbReference type="Pfam" id="PF00226">
    <property type="entry name" value="DnaJ"/>
    <property type="match status" value="1"/>
</dbReference>
<feature type="compositionally biased region" description="Low complexity" evidence="2">
    <location>
        <begin position="107"/>
        <end position="119"/>
    </location>
</feature>
<comment type="caution">
    <text evidence="4">The sequence shown here is derived from an EMBL/GenBank/DDBJ whole genome shotgun (WGS) entry which is preliminary data.</text>
</comment>
<dbReference type="PRINTS" id="PR00625">
    <property type="entry name" value="JDOMAIN"/>
</dbReference>
<organism evidence="4 5">
    <name type="scientific">Hymenobacter lapidarius</name>
    <dbReference type="NCBI Taxonomy" id="1908237"/>
    <lineage>
        <taxon>Bacteria</taxon>
        <taxon>Pseudomonadati</taxon>
        <taxon>Bacteroidota</taxon>
        <taxon>Cytophagia</taxon>
        <taxon>Cytophagales</taxon>
        <taxon>Hymenobacteraceae</taxon>
        <taxon>Hymenobacter</taxon>
    </lineage>
</organism>
<dbReference type="Gene3D" id="1.10.287.110">
    <property type="entry name" value="DnaJ domain"/>
    <property type="match status" value="1"/>
</dbReference>
<evidence type="ECO:0000256" key="2">
    <source>
        <dbReference type="SAM" id="MobiDB-lite"/>
    </source>
</evidence>
<keyword evidence="1" id="KW-0143">Chaperone</keyword>
<accession>A0A1G1SUE1</accession>
<dbReference type="EMBL" id="MDZB01000148">
    <property type="protein sequence ID" value="OGX82244.1"/>
    <property type="molecule type" value="Genomic_DNA"/>
</dbReference>
<dbReference type="STRING" id="1908237.BEN47_18625"/>